<proteinExistence type="predicted"/>
<dbReference type="PROSITE" id="PS01357">
    <property type="entry name" value="ZF_ZZ_1"/>
    <property type="match status" value="1"/>
</dbReference>
<dbReference type="Gene3D" id="3.30.60.90">
    <property type="match status" value="1"/>
</dbReference>
<name>A0A2I0AWB3_9ASPA</name>
<feature type="domain" description="HTH myb-type" evidence="15">
    <location>
        <begin position="365"/>
        <end position="407"/>
    </location>
</feature>
<evidence type="ECO:0000313" key="17">
    <source>
        <dbReference type="Proteomes" id="UP000236161"/>
    </source>
</evidence>
<evidence type="ECO:0000259" key="13">
    <source>
        <dbReference type="PROSITE" id="PS50934"/>
    </source>
</evidence>
<dbReference type="InterPro" id="IPR017884">
    <property type="entry name" value="SANT_dom"/>
</dbReference>
<keyword evidence="5" id="KW-0238">DNA-binding</keyword>
<dbReference type="Pfam" id="PF16495">
    <property type="entry name" value="SWIRM-assoc_1"/>
    <property type="match status" value="1"/>
</dbReference>
<evidence type="ECO:0000256" key="9">
    <source>
        <dbReference type="SAM" id="Coils"/>
    </source>
</evidence>
<dbReference type="SUPFAM" id="SSF57850">
    <property type="entry name" value="RING/U-box"/>
    <property type="match status" value="1"/>
</dbReference>
<dbReference type="InterPro" id="IPR043145">
    <property type="entry name" value="Znf_ZZ_sf"/>
</dbReference>
<dbReference type="InterPro" id="IPR009057">
    <property type="entry name" value="Homeodomain-like_sf"/>
</dbReference>
<dbReference type="Pfam" id="PF04433">
    <property type="entry name" value="SWIRM"/>
    <property type="match status" value="1"/>
</dbReference>
<dbReference type="STRING" id="1088818.A0A2I0AWB3"/>
<keyword evidence="7" id="KW-0539">Nucleus</keyword>
<dbReference type="PANTHER" id="PTHR12802:SF41">
    <property type="entry name" value="BRAHMA ASSOCIATED PROTEIN 155 KDA"/>
    <property type="match status" value="1"/>
</dbReference>
<keyword evidence="1" id="KW-0479">Metal-binding</keyword>
<dbReference type="GO" id="GO:0008270">
    <property type="term" value="F:zinc ion binding"/>
    <property type="evidence" value="ECO:0007669"/>
    <property type="project" value="UniProtKB-KW"/>
</dbReference>
<dbReference type="AlphaFoldDB" id="A0A2I0AWB3"/>
<dbReference type="CDD" id="cd02336">
    <property type="entry name" value="ZZ_RSC8"/>
    <property type="match status" value="1"/>
</dbReference>
<evidence type="ECO:0000256" key="4">
    <source>
        <dbReference type="ARBA" id="ARBA00023015"/>
    </source>
</evidence>
<evidence type="ECO:0000256" key="6">
    <source>
        <dbReference type="ARBA" id="ARBA00023163"/>
    </source>
</evidence>
<gene>
    <name evidence="16" type="primary">SWI3D</name>
    <name evidence="16" type="ORF">AXF42_Ash015895</name>
</gene>
<evidence type="ECO:0000259" key="12">
    <source>
        <dbReference type="PROSITE" id="PS50135"/>
    </source>
</evidence>
<evidence type="ECO:0000256" key="5">
    <source>
        <dbReference type="ARBA" id="ARBA00023125"/>
    </source>
</evidence>
<feature type="compositionally biased region" description="Basic residues" evidence="10">
    <location>
        <begin position="33"/>
        <end position="42"/>
    </location>
</feature>
<dbReference type="Gene3D" id="1.10.10.60">
    <property type="entry name" value="Homeodomain-like"/>
    <property type="match status" value="1"/>
</dbReference>
<dbReference type="InterPro" id="IPR017930">
    <property type="entry name" value="Myb_dom"/>
</dbReference>
<dbReference type="GO" id="GO:0005634">
    <property type="term" value="C:nucleus"/>
    <property type="evidence" value="ECO:0007669"/>
    <property type="project" value="UniProtKB-ARBA"/>
</dbReference>
<keyword evidence="6" id="KW-0804">Transcription</keyword>
<dbReference type="PROSITE" id="PS51293">
    <property type="entry name" value="SANT"/>
    <property type="match status" value="1"/>
</dbReference>
<dbReference type="InterPro" id="IPR036388">
    <property type="entry name" value="WH-like_DNA-bd_sf"/>
</dbReference>
<evidence type="ECO:0000259" key="14">
    <source>
        <dbReference type="PROSITE" id="PS51293"/>
    </source>
</evidence>
<feature type="region of interest" description="Disordered" evidence="10">
    <location>
        <begin position="73"/>
        <end position="96"/>
    </location>
</feature>
<organism evidence="16 17">
    <name type="scientific">Apostasia shenzhenica</name>
    <dbReference type="NCBI Taxonomy" id="1088818"/>
    <lineage>
        <taxon>Eukaryota</taxon>
        <taxon>Viridiplantae</taxon>
        <taxon>Streptophyta</taxon>
        <taxon>Embryophyta</taxon>
        <taxon>Tracheophyta</taxon>
        <taxon>Spermatophyta</taxon>
        <taxon>Magnoliopsida</taxon>
        <taxon>Liliopsida</taxon>
        <taxon>Asparagales</taxon>
        <taxon>Orchidaceae</taxon>
        <taxon>Apostasioideae</taxon>
        <taxon>Apostasia</taxon>
    </lineage>
</organism>
<keyword evidence="17" id="KW-1185">Reference proteome</keyword>
<dbReference type="PROSITE" id="PS50135">
    <property type="entry name" value="ZF_ZZ_2"/>
    <property type="match status" value="1"/>
</dbReference>
<reference evidence="16 17" key="1">
    <citation type="journal article" date="2017" name="Nature">
        <title>The Apostasia genome and the evolution of orchids.</title>
        <authorList>
            <person name="Zhang G.Q."/>
            <person name="Liu K.W."/>
            <person name="Li Z."/>
            <person name="Lohaus R."/>
            <person name="Hsiao Y.Y."/>
            <person name="Niu S.C."/>
            <person name="Wang J.Y."/>
            <person name="Lin Y.C."/>
            <person name="Xu Q."/>
            <person name="Chen L.J."/>
            <person name="Yoshida K."/>
            <person name="Fujiwara S."/>
            <person name="Wang Z.W."/>
            <person name="Zhang Y.Q."/>
            <person name="Mitsuda N."/>
            <person name="Wang M."/>
            <person name="Liu G.H."/>
            <person name="Pecoraro L."/>
            <person name="Huang H.X."/>
            <person name="Xiao X.J."/>
            <person name="Lin M."/>
            <person name="Wu X.Y."/>
            <person name="Wu W.L."/>
            <person name="Chen Y.Y."/>
            <person name="Chang S.B."/>
            <person name="Sakamoto S."/>
            <person name="Ohme-Takagi M."/>
            <person name="Yagi M."/>
            <person name="Zeng S.J."/>
            <person name="Shen C.Y."/>
            <person name="Yeh C.M."/>
            <person name="Luo Y.B."/>
            <person name="Tsai W.C."/>
            <person name="Van de Peer Y."/>
            <person name="Liu Z.J."/>
        </authorList>
    </citation>
    <scope>NUCLEOTIDE SEQUENCE [LARGE SCALE GENOMIC DNA]</scope>
    <source>
        <strain evidence="17">cv. Shenzhen</strain>
        <tissue evidence="16">Stem</tissue>
    </source>
</reference>
<dbReference type="InterPro" id="IPR000433">
    <property type="entry name" value="Znf_ZZ"/>
</dbReference>
<dbReference type="Gene3D" id="1.10.10.10">
    <property type="entry name" value="Winged helix-like DNA-binding domain superfamily/Winged helix DNA-binding domain"/>
    <property type="match status" value="1"/>
</dbReference>
<evidence type="ECO:0000256" key="7">
    <source>
        <dbReference type="ARBA" id="ARBA00023242"/>
    </source>
</evidence>
<feature type="domain" description="ZZ-type" evidence="12">
    <location>
        <begin position="311"/>
        <end position="365"/>
    </location>
</feature>
<dbReference type="FunFam" id="1.10.10.60:FF:000014">
    <property type="entry name" value="SWI/SNF complex subunit SMARCC2 isoform C"/>
    <property type="match status" value="1"/>
</dbReference>
<dbReference type="SUPFAM" id="SSF46689">
    <property type="entry name" value="Homeodomain-like"/>
    <property type="match status" value="2"/>
</dbReference>
<dbReference type="PROSITE" id="PS51294">
    <property type="entry name" value="HTH_MYB"/>
    <property type="match status" value="1"/>
</dbReference>
<dbReference type="InterPro" id="IPR001005">
    <property type="entry name" value="SANT/Myb"/>
</dbReference>
<dbReference type="CDD" id="cd00167">
    <property type="entry name" value="SANT"/>
    <property type="match status" value="1"/>
</dbReference>
<dbReference type="EMBL" id="KZ451943">
    <property type="protein sequence ID" value="PKA59837.1"/>
    <property type="molecule type" value="Genomic_DNA"/>
</dbReference>
<evidence type="ECO:0000256" key="2">
    <source>
        <dbReference type="ARBA" id="ARBA00022771"/>
    </source>
</evidence>
<feature type="domain" description="SANT" evidence="14">
    <location>
        <begin position="368"/>
        <end position="419"/>
    </location>
</feature>
<dbReference type="Pfam" id="PF00569">
    <property type="entry name" value="ZZ"/>
    <property type="match status" value="1"/>
</dbReference>
<evidence type="ECO:0000259" key="15">
    <source>
        <dbReference type="PROSITE" id="PS51294"/>
    </source>
</evidence>
<evidence type="ECO:0000259" key="11">
    <source>
        <dbReference type="PROSITE" id="PS50090"/>
    </source>
</evidence>
<feature type="coiled-coil region" evidence="9">
    <location>
        <begin position="850"/>
        <end position="877"/>
    </location>
</feature>
<dbReference type="GO" id="GO:0003677">
    <property type="term" value="F:DNA binding"/>
    <property type="evidence" value="ECO:0007669"/>
    <property type="project" value="UniProtKB-KW"/>
</dbReference>
<dbReference type="Pfam" id="PF00249">
    <property type="entry name" value="Myb_DNA-binding"/>
    <property type="match status" value="1"/>
</dbReference>
<feature type="region of interest" description="Disordered" evidence="10">
    <location>
        <begin position="650"/>
        <end position="706"/>
    </location>
</feature>
<dbReference type="InterPro" id="IPR032451">
    <property type="entry name" value="SMARCC_C"/>
</dbReference>
<keyword evidence="3" id="KW-0862">Zinc</keyword>
<dbReference type="InterPro" id="IPR007526">
    <property type="entry name" value="SWIRM"/>
</dbReference>
<evidence type="ECO:0000256" key="8">
    <source>
        <dbReference type="PROSITE-ProRule" id="PRU00228"/>
    </source>
</evidence>
<feature type="region of interest" description="Disordered" evidence="10">
    <location>
        <begin position="438"/>
        <end position="478"/>
    </location>
</feature>
<dbReference type="Proteomes" id="UP000236161">
    <property type="component" value="Unassembled WGS sequence"/>
</dbReference>
<dbReference type="InterPro" id="IPR041984">
    <property type="entry name" value="Rsc8/Ssr1/Ssr2_ZZ"/>
</dbReference>
<feature type="compositionally biased region" description="Basic and acidic residues" evidence="10">
    <location>
        <begin position="651"/>
        <end position="673"/>
    </location>
</feature>
<sequence>MEARCGRDPPMSQASSEAKPTVAIETLAEGSRRRAAGLKRKAALGTTAAASPSSSAPSKRLIKERTALNILPIDHNGPWTRARQPPNRFAASGSQKQRDVAAAAGTADGEDGKELLDAGDRIGFEEVTVPLDGPIVDAEFEAVRSRGAYVHVVPTPAGWFSWKKIHELEKHLLPSFFNGEREGRTAEIYMEIRNSIMKKFHDDPHSLLEVKDLSEISAGDMSARQEVMERLDCWGLINFHPFPPSNTEEGISETGATTASPLLDQLYLFEDAVSLPCLVPKNQELSTPAILPQMFSDTALIDDIVRTVDPSVEYHCNSCSADCSRKRYHCQKQADFDLCVECYNNGKFGSDMTPADFILMESAEGPGVSGGSWTDQETLLLLEALELFGENWNEIAEHVATKTKAQCILHFLQMPIEDPFLESKDDSSGKMHDLVEPYSASKEPSLENTPEMKGCDNGTSSDHPVSSPAENDAEVDQSHESNSCFAIDALKSAFHAIGFAPEEAKPNSFVEAGNPVMVLAAFFARLADQDAVAISSRSSLKAMSEETPGLMLASRHCFILADPPNDNVGLPVSGSMATDIGNLKEVDQLPSSNGCDELNDGVKNRQVDTASEQSENLLLASSHEDSKKSSVSKEPGDAFLTEDIACSRKKRSDDRILPRELRSNSDQQDKNNGHDSVIAATVNSKELGGTPSHGGDAPSHGGDALTTTKVADDLNNIEDKSLISSKSDEECLDQVQKILGSQKDAETLPTSVMKDEVIPIKDSTASTIDVSEVVGGDNKRESSSRPDINISTADSQAGINNLKRAAVSVLSAAAVKAKLLADQEEDEIRQLASFVIEKQLRKLEIKLALFSEMESVITRAKEQIERAKQKLIHERAMIIAARLGLPPPSSRPFSTSLTANKFAMGYGSTSLRLPSMASQKPPPTRRP</sequence>
<dbReference type="PROSITE" id="PS50090">
    <property type="entry name" value="MYB_LIKE"/>
    <property type="match status" value="1"/>
</dbReference>
<feature type="domain" description="SWIRM" evidence="13">
    <location>
        <begin position="151"/>
        <end position="248"/>
    </location>
</feature>
<dbReference type="PANTHER" id="PTHR12802">
    <property type="entry name" value="SWI/SNF COMPLEX-RELATED"/>
    <property type="match status" value="1"/>
</dbReference>
<feature type="compositionally biased region" description="Low complexity" evidence="10">
    <location>
        <begin position="43"/>
        <end position="58"/>
    </location>
</feature>
<evidence type="ECO:0000256" key="1">
    <source>
        <dbReference type="ARBA" id="ARBA00022723"/>
    </source>
</evidence>
<evidence type="ECO:0000256" key="3">
    <source>
        <dbReference type="ARBA" id="ARBA00022833"/>
    </source>
</evidence>
<dbReference type="PROSITE" id="PS50934">
    <property type="entry name" value="SWIRM"/>
    <property type="match status" value="1"/>
</dbReference>
<evidence type="ECO:0000313" key="16">
    <source>
        <dbReference type="EMBL" id="PKA59837.1"/>
    </source>
</evidence>
<feature type="domain" description="Myb-like" evidence="11">
    <location>
        <begin position="365"/>
        <end position="415"/>
    </location>
</feature>
<protein>
    <submittedName>
        <fullName evidence="16">SWI/SNF complex subunit SWI3D</fullName>
    </submittedName>
</protein>
<keyword evidence="4" id="KW-0805">Transcription regulation</keyword>
<accession>A0A2I0AWB3</accession>
<evidence type="ECO:0000256" key="10">
    <source>
        <dbReference type="SAM" id="MobiDB-lite"/>
    </source>
</evidence>
<feature type="region of interest" description="Disordered" evidence="10">
    <location>
        <begin position="1"/>
        <end position="61"/>
    </location>
</feature>
<dbReference type="SMART" id="SM00291">
    <property type="entry name" value="ZnF_ZZ"/>
    <property type="match status" value="1"/>
</dbReference>
<dbReference type="SMART" id="SM00717">
    <property type="entry name" value="SANT"/>
    <property type="match status" value="1"/>
</dbReference>
<dbReference type="OrthoDB" id="118550at2759"/>
<keyword evidence="9" id="KW-0175">Coiled coil</keyword>
<keyword evidence="2 8" id="KW-0863">Zinc-finger</keyword>